<feature type="compositionally biased region" description="Low complexity" evidence="15">
    <location>
        <begin position="31"/>
        <end position="40"/>
    </location>
</feature>
<evidence type="ECO:0000256" key="7">
    <source>
        <dbReference type="ARBA" id="ARBA00022801"/>
    </source>
</evidence>
<dbReference type="Pfam" id="PF00246">
    <property type="entry name" value="Peptidase_M14"/>
    <property type="match status" value="1"/>
</dbReference>
<feature type="region of interest" description="Disordered" evidence="15">
    <location>
        <begin position="31"/>
        <end position="57"/>
    </location>
</feature>
<dbReference type="SMART" id="SM00631">
    <property type="entry name" value="Zn_pept"/>
    <property type="match status" value="1"/>
</dbReference>
<dbReference type="CDD" id="cd03859">
    <property type="entry name" value="M14_CPT"/>
    <property type="match status" value="1"/>
</dbReference>
<feature type="active site" description="Proton donor/acceptor" evidence="14">
    <location>
        <position position="381"/>
    </location>
</feature>
<dbReference type="GO" id="GO:0006508">
    <property type="term" value="P:proteolysis"/>
    <property type="evidence" value="ECO:0007669"/>
    <property type="project" value="UniProtKB-KW"/>
</dbReference>
<evidence type="ECO:0000313" key="18">
    <source>
        <dbReference type="EMBL" id="TDD72555.1"/>
    </source>
</evidence>
<dbReference type="SUPFAM" id="SSF53187">
    <property type="entry name" value="Zn-dependent exopeptidases"/>
    <property type="match status" value="1"/>
</dbReference>
<evidence type="ECO:0000313" key="19">
    <source>
        <dbReference type="Proteomes" id="UP000294513"/>
    </source>
</evidence>
<keyword evidence="7" id="KW-0378">Hydrolase</keyword>
<evidence type="ECO:0000256" key="6">
    <source>
        <dbReference type="ARBA" id="ARBA00022729"/>
    </source>
</evidence>
<evidence type="ECO:0000256" key="12">
    <source>
        <dbReference type="ARBA" id="ARBA00066554"/>
    </source>
</evidence>
<keyword evidence="9" id="KW-0482">Metalloprotease</keyword>
<dbReference type="PANTHER" id="PTHR11705">
    <property type="entry name" value="PROTEASE FAMILY M14 CARBOXYPEPTIDASE A,B"/>
    <property type="match status" value="1"/>
</dbReference>
<comment type="similarity">
    <text evidence="2 14">Belongs to the peptidase M14 family.</text>
</comment>
<evidence type="ECO:0000256" key="2">
    <source>
        <dbReference type="ARBA" id="ARBA00005988"/>
    </source>
</evidence>
<dbReference type="InterPro" id="IPR057247">
    <property type="entry name" value="CARBOXYPEPT_ZN_2"/>
</dbReference>
<accession>A0A4R5AL15</accession>
<comment type="function">
    <text evidence="11">Carboxypeptidase that possesses the specificities of both mammalian Cpase A and B. Thus shows broad substrate specificity, being able to cleave Cbz-Gly-Leu, Cbz-Gly-Val, Cbz-Gly-Phe, Cbz-Gly-Lys and Bz-Gly-Arg in vitro.</text>
</comment>
<feature type="compositionally biased region" description="Polar residues" evidence="15">
    <location>
        <begin position="41"/>
        <end position="57"/>
    </location>
</feature>
<keyword evidence="5" id="KW-0479">Metal-binding</keyword>
<evidence type="ECO:0000256" key="16">
    <source>
        <dbReference type="SAM" id="SignalP"/>
    </source>
</evidence>
<proteinExistence type="inferred from homology"/>
<comment type="caution">
    <text evidence="18">The sequence shown here is derived from an EMBL/GenBank/DDBJ whole genome shotgun (WGS) entry which is preliminary data.</text>
</comment>
<evidence type="ECO:0000256" key="4">
    <source>
        <dbReference type="ARBA" id="ARBA00022670"/>
    </source>
</evidence>
<keyword evidence="19" id="KW-1185">Reference proteome</keyword>
<evidence type="ECO:0000256" key="1">
    <source>
        <dbReference type="ARBA" id="ARBA00001947"/>
    </source>
</evidence>
<evidence type="ECO:0000256" key="8">
    <source>
        <dbReference type="ARBA" id="ARBA00022833"/>
    </source>
</evidence>
<keyword evidence="8" id="KW-0862">Zinc</keyword>
<dbReference type="EMBL" id="SMKU01000273">
    <property type="protein sequence ID" value="TDD72555.1"/>
    <property type="molecule type" value="Genomic_DNA"/>
</dbReference>
<evidence type="ECO:0000256" key="5">
    <source>
        <dbReference type="ARBA" id="ARBA00022723"/>
    </source>
</evidence>
<protein>
    <recommendedName>
        <fullName evidence="13">Zinc carboxypeptidase</fullName>
        <ecNumber evidence="12">3.4.17.18</ecNumber>
    </recommendedName>
</protein>
<dbReference type="Proteomes" id="UP000294513">
    <property type="component" value="Unassembled WGS sequence"/>
</dbReference>
<keyword evidence="4" id="KW-0645">Protease</keyword>
<evidence type="ECO:0000256" key="13">
    <source>
        <dbReference type="ARBA" id="ARBA00074273"/>
    </source>
</evidence>
<dbReference type="PROSITE" id="PS00132">
    <property type="entry name" value="CARBOXYPEPT_ZN_1"/>
    <property type="match status" value="1"/>
</dbReference>
<comment type="cofactor">
    <cofactor evidence="1">
        <name>Zn(2+)</name>
        <dbReference type="ChEBI" id="CHEBI:29105"/>
    </cofactor>
</comment>
<dbReference type="PROSITE" id="PS52035">
    <property type="entry name" value="PEPTIDASE_M14"/>
    <property type="match status" value="1"/>
</dbReference>
<dbReference type="InterPro" id="IPR057246">
    <property type="entry name" value="CARBOXYPEPT_ZN_1"/>
</dbReference>
<feature type="signal peptide" evidence="16">
    <location>
        <begin position="1"/>
        <end position="34"/>
    </location>
</feature>
<comment type="catalytic activity">
    <reaction evidence="10">
        <text>Releases a C-terminal residue, which may be hydrophobic or positively charged.</text>
        <dbReference type="EC" id="3.4.17.18"/>
    </reaction>
</comment>
<evidence type="ECO:0000256" key="10">
    <source>
        <dbReference type="ARBA" id="ARBA00050859"/>
    </source>
</evidence>
<evidence type="ECO:0000256" key="9">
    <source>
        <dbReference type="ARBA" id="ARBA00023049"/>
    </source>
</evidence>
<dbReference type="PANTHER" id="PTHR11705:SF143">
    <property type="entry name" value="SLL0236 PROTEIN"/>
    <property type="match status" value="1"/>
</dbReference>
<dbReference type="GO" id="GO:0004181">
    <property type="term" value="F:metallocarboxypeptidase activity"/>
    <property type="evidence" value="ECO:0007669"/>
    <property type="project" value="InterPro"/>
</dbReference>
<dbReference type="AlphaFoldDB" id="A0A4R5AL15"/>
<dbReference type="GO" id="GO:0005615">
    <property type="term" value="C:extracellular space"/>
    <property type="evidence" value="ECO:0007669"/>
    <property type="project" value="TreeGrafter"/>
</dbReference>
<dbReference type="GO" id="GO:0008270">
    <property type="term" value="F:zinc ion binding"/>
    <property type="evidence" value="ECO:0007669"/>
    <property type="project" value="InterPro"/>
</dbReference>
<dbReference type="EC" id="3.4.17.18" evidence="12"/>
<evidence type="ECO:0000256" key="15">
    <source>
        <dbReference type="SAM" id="MobiDB-lite"/>
    </source>
</evidence>
<organism evidence="18 19">
    <name type="scientific">Actinomadura rubrisoli</name>
    <dbReference type="NCBI Taxonomy" id="2530368"/>
    <lineage>
        <taxon>Bacteria</taxon>
        <taxon>Bacillati</taxon>
        <taxon>Actinomycetota</taxon>
        <taxon>Actinomycetes</taxon>
        <taxon>Streptosporangiales</taxon>
        <taxon>Thermomonosporaceae</taxon>
        <taxon>Actinomadura</taxon>
    </lineage>
</organism>
<dbReference type="PRINTS" id="PR00765">
    <property type="entry name" value="CRBOXYPTASEA"/>
</dbReference>
<feature type="chain" id="PRO_5020242079" description="Zinc carboxypeptidase" evidence="16">
    <location>
        <begin position="35"/>
        <end position="428"/>
    </location>
</feature>
<evidence type="ECO:0000259" key="17">
    <source>
        <dbReference type="PROSITE" id="PS52035"/>
    </source>
</evidence>
<sequence length="428" mass="46685">MPKSSRMRPRLLLAVLSTVALALAGLGVPGSAGASAPAPSESSRQYTVTGPKNAQQRTEVARTGAAIDAVLPGELTISAIPSEVAAIKKLGFTVSRPLPAPKPTPGASATSYHTYAEMRQEVDSVVAANPQITQKFVAGKSYEGRDIIGIKISDNVATDENEPELLVIANIHARERLTAEQALDYLGQLTKGYATDTRVKNLVDNREIWLMPMVNPDGQVYDMTSDTQAGRMWRKNRQPNPTSTGTDLNRNFNFKWGCCGGSSTNGASETYRGTGPESGTETKVIANFVRSRNVGGKQQLKMFLDIHSYSQLVLWPFGYTTNNTVPGSMSADDEAAHRAIGTEMARSQGFTPEQSSDLYITDGSTNDWTWGEQRIFSYTFELGTNTFYPPPSQIDQQVQRSREALLKLTDYADCPYRATGKQDQYCKA</sequence>
<reference evidence="18 19" key="1">
    <citation type="submission" date="2019-03" db="EMBL/GenBank/DDBJ databases">
        <title>Draft genome sequences of novel Actinobacteria.</title>
        <authorList>
            <person name="Sahin N."/>
            <person name="Ay H."/>
            <person name="Saygin H."/>
        </authorList>
    </citation>
    <scope>NUCLEOTIDE SEQUENCE [LARGE SCALE GENOMIC DNA]</scope>
    <source>
        <strain evidence="18 19">H3C3</strain>
    </source>
</reference>
<dbReference type="Gene3D" id="3.40.630.10">
    <property type="entry name" value="Zn peptidases"/>
    <property type="match status" value="1"/>
</dbReference>
<keyword evidence="3 18" id="KW-0121">Carboxypeptidase</keyword>
<name>A0A4R5AL15_9ACTN</name>
<keyword evidence="6 16" id="KW-0732">Signal</keyword>
<evidence type="ECO:0000256" key="11">
    <source>
        <dbReference type="ARBA" id="ARBA00055464"/>
    </source>
</evidence>
<dbReference type="InterPro" id="IPR033810">
    <property type="entry name" value="Carboxypeptidase_T"/>
</dbReference>
<evidence type="ECO:0000256" key="3">
    <source>
        <dbReference type="ARBA" id="ARBA00022645"/>
    </source>
</evidence>
<dbReference type="OrthoDB" id="5240362at2"/>
<dbReference type="PROSITE" id="PS00133">
    <property type="entry name" value="CARBOXYPEPT_ZN_2"/>
    <property type="match status" value="1"/>
</dbReference>
<feature type="domain" description="Peptidase M14" evidence="17">
    <location>
        <begin position="111"/>
        <end position="412"/>
    </location>
</feature>
<evidence type="ECO:0000256" key="14">
    <source>
        <dbReference type="PROSITE-ProRule" id="PRU01379"/>
    </source>
</evidence>
<dbReference type="FunFam" id="3.40.630.10:FF:000084">
    <property type="entry name" value="Carboxypeptidase B2"/>
    <property type="match status" value="1"/>
</dbReference>
<dbReference type="InterPro" id="IPR000834">
    <property type="entry name" value="Peptidase_M14"/>
</dbReference>
<gene>
    <name evidence="18" type="ORF">E1298_34905</name>
</gene>